<feature type="non-terminal residue" evidence="1">
    <location>
        <position position="116"/>
    </location>
</feature>
<sequence length="116" mass="12996">MVDIDSFAFHTTPQALVQHIRNFFGPSAQLCDHPVVIHGDWQAEMTCIAVSPYTMWIKHEYKTRLKDRLNLDNSAPKTMCHDSPKIFARAARAIDPKTLARALQACGVSNVVIAAY</sequence>
<name>A0A0D2UQN0_CAPO3</name>
<dbReference type="Proteomes" id="UP000008743">
    <property type="component" value="Unassembled WGS sequence"/>
</dbReference>
<accession>A0A0D2UQN0</accession>
<reference evidence="2" key="1">
    <citation type="submission" date="2011-02" db="EMBL/GenBank/DDBJ databases">
        <title>The Genome Sequence of Capsaspora owczarzaki ATCC 30864.</title>
        <authorList>
            <person name="Russ C."/>
            <person name="Cuomo C."/>
            <person name="Burger G."/>
            <person name="Gray M.W."/>
            <person name="Holland P.W.H."/>
            <person name="King N."/>
            <person name="Lang F.B.F."/>
            <person name="Roger A.J."/>
            <person name="Ruiz-Trillo I."/>
            <person name="Young S.K."/>
            <person name="Zeng Q."/>
            <person name="Gargeya S."/>
            <person name="Alvarado L."/>
            <person name="Berlin A."/>
            <person name="Chapman S.B."/>
            <person name="Chen Z."/>
            <person name="Freedman E."/>
            <person name="Gellesch M."/>
            <person name="Goldberg J."/>
            <person name="Griggs A."/>
            <person name="Gujja S."/>
            <person name="Heilman E."/>
            <person name="Heiman D."/>
            <person name="Howarth C."/>
            <person name="Mehta T."/>
            <person name="Neiman D."/>
            <person name="Pearson M."/>
            <person name="Roberts A."/>
            <person name="Saif S."/>
            <person name="Shea T."/>
            <person name="Shenoy N."/>
            <person name="Sisk P."/>
            <person name="Stolte C."/>
            <person name="Sykes S."/>
            <person name="White J."/>
            <person name="Yandava C."/>
            <person name="Haas B."/>
            <person name="Nusbaum C."/>
            <person name="Birren B."/>
        </authorList>
    </citation>
    <scope>NUCLEOTIDE SEQUENCE</scope>
    <source>
        <strain evidence="2">ATCC 30864</strain>
    </source>
</reference>
<keyword evidence="2" id="KW-1185">Reference proteome</keyword>
<gene>
    <name evidence="1" type="ORF">CAOG_010104</name>
</gene>
<proteinExistence type="predicted"/>
<evidence type="ECO:0000313" key="2">
    <source>
        <dbReference type="Proteomes" id="UP000008743"/>
    </source>
</evidence>
<evidence type="ECO:0000313" key="1">
    <source>
        <dbReference type="EMBL" id="KJE97326.1"/>
    </source>
</evidence>
<dbReference type="EMBL" id="KE346373">
    <property type="protein sequence ID" value="KJE97326.1"/>
    <property type="molecule type" value="Genomic_DNA"/>
</dbReference>
<dbReference type="AlphaFoldDB" id="A0A0D2UQN0"/>
<organism evidence="1 2">
    <name type="scientific">Capsaspora owczarzaki (strain ATCC 30864)</name>
    <dbReference type="NCBI Taxonomy" id="595528"/>
    <lineage>
        <taxon>Eukaryota</taxon>
        <taxon>Filasterea</taxon>
        <taxon>Capsaspora</taxon>
    </lineage>
</organism>
<dbReference type="InParanoid" id="A0A0D2UQN0"/>
<protein>
    <submittedName>
        <fullName evidence="1">Uncharacterized protein</fullName>
    </submittedName>
</protein>